<protein>
    <recommendedName>
        <fullName evidence="1">Sulfotransferase domain-containing protein</fullName>
    </recommendedName>
</protein>
<dbReference type="EMBL" id="LAZR01000690">
    <property type="protein sequence ID" value="KKN60591.1"/>
    <property type="molecule type" value="Genomic_DNA"/>
</dbReference>
<dbReference type="GO" id="GO:0008146">
    <property type="term" value="F:sulfotransferase activity"/>
    <property type="evidence" value="ECO:0007669"/>
    <property type="project" value="InterPro"/>
</dbReference>
<accession>A0A0F9UH76</accession>
<proteinExistence type="predicted"/>
<dbReference type="InterPro" id="IPR027417">
    <property type="entry name" value="P-loop_NTPase"/>
</dbReference>
<dbReference type="InterPro" id="IPR000863">
    <property type="entry name" value="Sulfotransferase_dom"/>
</dbReference>
<evidence type="ECO:0000313" key="2">
    <source>
        <dbReference type="EMBL" id="KKN60591.1"/>
    </source>
</evidence>
<name>A0A0F9UH76_9ZZZZ</name>
<organism evidence="2">
    <name type="scientific">marine sediment metagenome</name>
    <dbReference type="NCBI Taxonomy" id="412755"/>
    <lineage>
        <taxon>unclassified sequences</taxon>
        <taxon>metagenomes</taxon>
        <taxon>ecological metagenomes</taxon>
    </lineage>
</organism>
<dbReference type="Gene3D" id="3.40.50.300">
    <property type="entry name" value="P-loop containing nucleotide triphosphate hydrolases"/>
    <property type="match status" value="1"/>
</dbReference>
<comment type="caution">
    <text evidence="2">The sequence shown here is derived from an EMBL/GenBank/DDBJ whole genome shotgun (WGS) entry which is preliminary data.</text>
</comment>
<dbReference type="AlphaFoldDB" id="A0A0F9UH76"/>
<sequence>MEDMTFICVFTTGRSGTAFLAQVFGMNAWSKNRIYNINQDFITHENWTGFPIYRLKKLVLDSTESIEIQREFLEMKLYNFECSNDSKYFITDHKIGRFFGHSLPYLKCNYKIIYLERNKADVIASFLGRFKDHRKHRNNYEEFYNKLWATVFYTPLDAFAINRVKNWNNYTGKQKLEWYWDETKLQWEKLKKKLDNNTYIEVKFEDLKSGGLDKISDFIQLPYSKKLIDVYVNLQKKE</sequence>
<dbReference type="Pfam" id="PF00685">
    <property type="entry name" value="Sulfotransfer_1"/>
    <property type="match status" value="1"/>
</dbReference>
<evidence type="ECO:0000259" key="1">
    <source>
        <dbReference type="Pfam" id="PF00685"/>
    </source>
</evidence>
<gene>
    <name evidence="2" type="ORF">LCGC14_0530310</name>
</gene>
<dbReference type="SUPFAM" id="SSF52540">
    <property type="entry name" value="P-loop containing nucleoside triphosphate hydrolases"/>
    <property type="match status" value="1"/>
</dbReference>
<reference evidence="2" key="1">
    <citation type="journal article" date="2015" name="Nature">
        <title>Complex archaea that bridge the gap between prokaryotes and eukaryotes.</title>
        <authorList>
            <person name="Spang A."/>
            <person name="Saw J.H."/>
            <person name="Jorgensen S.L."/>
            <person name="Zaremba-Niedzwiedzka K."/>
            <person name="Martijn J."/>
            <person name="Lind A.E."/>
            <person name="van Eijk R."/>
            <person name="Schleper C."/>
            <person name="Guy L."/>
            <person name="Ettema T.J."/>
        </authorList>
    </citation>
    <scope>NUCLEOTIDE SEQUENCE</scope>
</reference>
<feature type="domain" description="Sulfotransferase" evidence="1">
    <location>
        <begin position="8"/>
        <end position="232"/>
    </location>
</feature>